<proteinExistence type="predicted"/>
<dbReference type="InParanoid" id="A0A2H3DF97"/>
<keyword evidence="2" id="KW-1185">Reference proteome</keyword>
<name>A0A2H3DF97_ARMGA</name>
<dbReference type="Proteomes" id="UP000217790">
    <property type="component" value="Unassembled WGS sequence"/>
</dbReference>
<evidence type="ECO:0000313" key="1">
    <source>
        <dbReference type="EMBL" id="PBK93905.1"/>
    </source>
</evidence>
<protein>
    <submittedName>
        <fullName evidence="1">Uncharacterized protein</fullName>
    </submittedName>
</protein>
<dbReference type="AlphaFoldDB" id="A0A2H3DF97"/>
<accession>A0A2H3DF97</accession>
<evidence type="ECO:0000313" key="2">
    <source>
        <dbReference type="Proteomes" id="UP000217790"/>
    </source>
</evidence>
<reference evidence="2" key="1">
    <citation type="journal article" date="2017" name="Nat. Ecol. Evol.">
        <title>Genome expansion and lineage-specific genetic innovations in the forest pathogenic fungi Armillaria.</title>
        <authorList>
            <person name="Sipos G."/>
            <person name="Prasanna A.N."/>
            <person name="Walter M.C."/>
            <person name="O'Connor E."/>
            <person name="Balint B."/>
            <person name="Krizsan K."/>
            <person name="Kiss B."/>
            <person name="Hess J."/>
            <person name="Varga T."/>
            <person name="Slot J."/>
            <person name="Riley R."/>
            <person name="Boka B."/>
            <person name="Rigling D."/>
            <person name="Barry K."/>
            <person name="Lee J."/>
            <person name="Mihaltcheva S."/>
            <person name="LaButti K."/>
            <person name="Lipzen A."/>
            <person name="Waldron R."/>
            <person name="Moloney N.M."/>
            <person name="Sperisen C."/>
            <person name="Kredics L."/>
            <person name="Vagvoelgyi C."/>
            <person name="Patrignani A."/>
            <person name="Fitzpatrick D."/>
            <person name="Nagy I."/>
            <person name="Doyle S."/>
            <person name="Anderson J.B."/>
            <person name="Grigoriev I.V."/>
            <person name="Gueldener U."/>
            <person name="Muensterkoetter M."/>
            <person name="Nagy L.G."/>
        </authorList>
    </citation>
    <scope>NUCLEOTIDE SEQUENCE [LARGE SCALE GENOMIC DNA]</scope>
    <source>
        <strain evidence="2">Ar21-2</strain>
    </source>
</reference>
<gene>
    <name evidence="1" type="ORF">ARMGADRAFT_1012073</name>
</gene>
<sequence>MDPALTKPENVPTQVVPSRRLKGCSLASLHAHKSTPGYKYIEHLLLHGDHSWKAAPYITGKLQ</sequence>
<dbReference type="EMBL" id="KZ293655">
    <property type="protein sequence ID" value="PBK93905.1"/>
    <property type="molecule type" value="Genomic_DNA"/>
</dbReference>
<organism evidence="1 2">
    <name type="scientific">Armillaria gallica</name>
    <name type="common">Bulbous honey fungus</name>
    <name type="synonym">Armillaria bulbosa</name>
    <dbReference type="NCBI Taxonomy" id="47427"/>
    <lineage>
        <taxon>Eukaryota</taxon>
        <taxon>Fungi</taxon>
        <taxon>Dikarya</taxon>
        <taxon>Basidiomycota</taxon>
        <taxon>Agaricomycotina</taxon>
        <taxon>Agaricomycetes</taxon>
        <taxon>Agaricomycetidae</taxon>
        <taxon>Agaricales</taxon>
        <taxon>Marasmiineae</taxon>
        <taxon>Physalacriaceae</taxon>
        <taxon>Armillaria</taxon>
    </lineage>
</organism>